<name>A0A1S3IUE0_LINAN</name>
<dbReference type="PANTHER" id="PTHR36451">
    <property type="entry name" value="PAPS-DEPENDENT SULFOTRANSFERASE STF3"/>
    <property type="match status" value="1"/>
</dbReference>
<feature type="transmembrane region" description="Helical" evidence="1">
    <location>
        <begin position="27"/>
        <end position="45"/>
    </location>
</feature>
<evidence type="ECO:0000313" key="2">
    <source>
        <dbReference type="Proteomes" id="UP000085678"/>
    </source>
</evidence>
<dbReference type="SUPFAM" id="SSF52540">
    <property type="entry name" value="P-loop containing nucleoside triphosphate hydrolases"/>
    <property type="match status" value="1"/>
</dbReference>
<dbReference type="Pfam" id="PF13469">
    <property type="entry name" value="Sulfotransfer_3"/>
    <property type="match status" value="1"/>
</dbReference>
<keyword evidence="1" id="KW-1133">Transmembrane helix</keyword>
<dbReference type="RefSeq" id="XP_013401825.1">
    <property type="nucleotide sequence ID" value="XM_013546371.1"/>
</dbReference>
<organism evidence="2 3">
    <name type="scientific">Lingula anatina</name>
    <name type="common">Brachiopod</name>
    <name type="synonym">Lingula unguis</name>
    <dbReference type="NCBI Taxonomy" id="7574"/>
    <lineage>
        <taxon>Eukaryota</taxon>
        <taxon>Metazoa</taxon>
        <taxon>Spiralia</taxon>
        <taxon>Lophotrochozoa</taxon>
        <taxon>Brachiopoda</taxon>
        <taxon>Linguliformea</taxon>
        <taxon>Lingulata</taxon>
        <taxon>Lingulida</taxon>
        <taxon>Linguloidea</taxon>
        <taxon>Lingulidae</taxon>
        <taxon>Lingula</taxon>
    </lineage>
</organism>
<dbReference type="KEGG" id="lak:106167569"/>
<keyword evidence="1" id="KW-0812">Transmembrane</keyword>
<dbReference type="PANTHER" id="PTHR36451:SF1">
    <property type="entry name" value="OMEGA-HYDROXY-BETA-DIHYDROMENAQUINONE-9 SULFOTRANSFERASE STF3"/>
    <property type="match status" value="1"/>
</dbReference>
<protein>
    <submittedName>
        <fullName evidence="3">Uncharacterized protein LOC106167569</fullName>
    </submittedName>
</protein>
<proteinExistence type="predicted"/>
<dbReference type="InterPro" id="IPR052736">
    <property type="entry name" value="Stf3_sulfotransferase"/>
</dbReference>
<dbReference type="Gene3D" id="3.40.50.300">
    <property type="entry name" value="P-loop containing nucleotide triphosphate hydrolases"/>
    <property type="match status" value="1"/>
</dbReference>
<sequence>MTDAVDICDCGSLKMGLTTWCRRLGRFFLNIYGYVMWLIFGIKLYEISSDLIITNIPGSQDLRRCFCRGKRIANGARNGSLNCSDDLGWPHPFSILADCWGKDLKVTTFGRKLIKAQYQEALVQRLAIQQTLRKHAGISVVPIKHPIFIVGPMFSGCNQLQALLAQDPANQVPQLWQLLNPTPPPKSTESPADARIRETNRYIGWLTSFCPSIELILAKYATYPAACSHVLQRSFIDLLPPVVGLNMSEYRQWLKGCSRSEMVKVYQYYKKQLQLLAFNQGFGWRTFVLQDPTHMLFLDALLEVFPDACIVQMHCSPVLAASQYCTLYSQIAELFYRKRDINLNALGLRVLDLLTWLYEKSLTTRKRHANNNFTSQMEENVTFLDVNYENYLQDPLEVVKCIYDKMGLTVSQEAILNMKEYLRDGEMKATSGKFDHSLSKFGISEEQLKLLFGEYTRFFQVH</sequence>
<keyword evidence="1" id="KW-0472">Membrane</keyword>
<dbReference type="GeneID" id="106167569"/>
<reference evidence="3" key="1">
    <citation type="submission" date="2025-08" db="UniProtKB">
        <authorList>
            <consortium name="RefSeq"/>
        </authorList>
    </citation>
    <scope>IDENTIFICATION</scope>
    <source>
        <tissue evidence="3">Gonads</tissue>
    </source>
</reference>
<evidence type="ECO:0000256" key="1">
    <source>
        <dbReference type="SAM" id="Phobius"/>
    </source>
</evidence>
<dbReference type="OrthoDB" id="429813at2759"/>
<dbReference type="InterPro" id="IPR027417">
    <property type="entry name" value="P-loop_NTPase"/>
</dbReference>
<dbReference type="AlphaFoldDB" id="A0A1S3IUE0"/>
<evidence type="ECO:0000313" key="3">
    <source>
        <dbReference type="RefSeq" id="XP_013401825.1"/>
    </source>
</evidence>
<keyword evidence="2" id="KW-1185">Reference proteome</keyword>
<gene>
    <name evidence="3" type="primary">LOC106167569</name>
</gene>
<dbReference type="InParanoid" id="A0A1S3IUE0"/>
<dbReference type="Proteomes" id="UP000085678">
    <property type="component" value="Unplaced"/>
</dbReference>
<accession>A0A1S3IUE0</accession>